<gene>
    <name evidence="2" type="ORF">D4741_11990</name>
</gene>
<dbReference type="GO" id="GO:0003677">
    <property type="term" value="F:DNA binding"/>
    <property type="evidence" value="ECO:0007669"/>
    <property type="project" value="InterPro"/>
</dbReference>
<dbReference type="InterPro" id="IPR007889">
    <property type="entry name" value="HTH_Psq"/>
</dbReference>
<dbReference type="Proteomes" id="UP000265938">
    <property type="component" value="Unassembled WGS sequence"/>
</dbReference>
<accession>A0A3A3EQR6</accession>
<dbReference type="AlphaFoldDB" id="A0A3A3EQR6"/>
<evidence type="ECO:0000313" key="3">
    <source>
        <dbReference type="Proteomes" id="UP000265938"/>
    </source>
</evidence>
<proteinExistence type="predicted"/>
<name>A0A3A3EQR6_9GAMM</name>
<dbReference type="Pfam" id="PF05225">
    <property type="entry name" value="HTH_psq"/>
    <property type="match status" value="1"/>
</dbReference>
<sequence length="91" mass="10693">MKQTIRIMWLIWSVAMLNNDPAFIEALKKISVHQLTITEASEQYDIPKRVLYKAARQQQVKQNKQKAYLIATQKRLQQSLRNVEMELASFS</sequence>
<dbReference type="Gene3D" id="1.10.10.60">
    <property type="entry name" value="Homeodomain-like"/>
    <property type="match status" value="1"/>
</dbReference>
<dbReference type="EMBL" id="QYSE01000002">
    <property type="protein sequence ID" value="RJF35683.1"/>
    <property type="molecule type" value="Genomic_DNA"/>
</dbReference>
<protein>
    <recommendedName>
        <fullName evidence="1">HTH psq-type domain-containing protein</fullName>
    </recommendedName>
</protein>
<feature type="domain" description="HTH psq-type" evidence="1">
    <location>
        <begin position="22"/>
        <end position="56"/>
    </location>
</feature>
<evidence type="ECO:0000259" key="1">
    <source>
        <dbReference type="Pfam" id="PF05225"/>
    </source>
</evidence>
<evidence type="ECO:0000313" key="2">
    <source>
        <dbReference type="EMBL" id="RJF35683.1"/>
    </source>
</evidence>
<reference evidence="2 3" key="1">
    <citation type="submission" date="2018-09" db="EMBL/GenBank/DDBJ databases">
        <title>Identification of marine bacteria producing industrial enzymes.</title>
        <authorList>
            <person name="Cheng T.H."/>
            <person name="Saidin J."/>
            <person name="Muhd D.D."/>
            <person name="Isa M.N.M."/>
            <person name="Bakar M.F.A."/>
            <person name="Ismail N."/>
        </authorList>
    </citation>
    <scope>NUCLEOTIDE SEQUENCE [LARGE SCALE GENOMIC DNA]</scope>
    <source>
        <strain evidence="2 3">MNAD 1.6</strain>
    </source>
</reference>
<comment type="caution">
    <text evidence="2">The sequence shown here is derived from an EMBL/GenBank/DDBJ whole genome shotgun (WGS) entry which is preliminary data.</text>
</comment>
<organism evidence="2 3">
    <name type="scientific">Pseudoalteromonas gelatinilytica</name>
    <dbReference type="NCBI Taxonomy" id="1703256"/>
    <lineage>
        <taxon>Bacteria</taxon>
        <taxon>Pseudomonadati</taxon>
        <taxon>Pseudomonadota</taxon>
        <taxon>Gammaproteobacteria</taxon>
        <taxon>Alteromonadales</taxon>
        <taxon>Pseudoalteromonadaceae</taxon>
        <taxon>Pseudoalteromonas</taxon>
    </lineage>
</organism>